<reference evidence="2 3" key="1">
    <citation type="journal article" date="2010" name="J. Bacteriol.">
        <title>Completed genome sequence of the anaerobic iron-oxidizing bacterium Acidovorax ebreus strain TPSY.</title>
        <authorList>
            <person name="Byrne-Bailey K.G."/>
            <person name="Weber K.A."/>
            <person name="Chair A.H."/>
            <person name="Bose S."/>
            <person name="Knox T."/>
            <person name="Spanbauer T.L."/>
            <person name="Chertkov O."/>
            <person name="Coates J.D."/>
        </authorList>
    </citation>
    <scope>NUCLEOTIDE SEQUENCE [LARGE SCALE GENOMIC DNA]</scope>
    <source>
        <strain evidence="2 3">TPSY</strain>
    </source>
</reference>
<feature type="chain" id="PRO_5039900657" description="Lipoprotein" evidence="1">
    <location>
        <begin position="25"/>
        <end position="187"/>
    </location>
</feature>
<dbReference type="Proteomes" id="UP000000450">
    <property type="component" value="Chromosome"/>
</dbReference>
<keyword evidence="3" id="KW-1185">Reference proteome</keyword>
<dbReference type="AlphaFoldDB" id="A0A9J9Q5I0"/>
<gene>
    <name evidence="2" type="ordered locus">Dtpsy_0288</name>
</gene>
<dbReference type="RefSeq" id="WP_012655368.1">
    <property type="nucleotide sequence ID" value="NC_011992.1"/>
</dbReference>
<organism evidence="2 3">
    <name type="scientific">Acidovorax ebreus (strain TPSY)</name>
    <name type="common">Diaphorobacter sp. (strain TPSY)</name>
    <dbReference type="NCBI Taxonomy" id="535289"/>
    <lineage>
        <taxon>Bacteria</taxon>
        <taxon>Pseudomonadati</taxon>
        <taxon>Pseudomonadota</taxon>
        <taxon>Betaproteobacteria</taxon>
        <taxon>Burkholderiales</taxon>
        <taxon>Comamonadaceae</taxon>
        <taxon>Diaphorobacter</taxon>
    </lineage>
</organism>
<protein>
    <recommendedName>
        <fullName evidence="4">Lipoprotein</fullName>
    </recommendedName>
</protein>
<accession>A0A9J9Q5I0</accession>
<dbReference type="KEGG" id="dia:Dtpsy_0288"/>
<evidence type="ECO:0000256" key="1">
    <source>
        <dbReference type="SAM" id="SignalP"/>
    </source>
</evidence>
<evidence type="ECO:0008006" key="4">
    <source>
        <dbReference type="Google" id="ProtNLM"/>
    </source>
</evidence>
<evidence type="ECO:0000313" key="3">
    <source>
        <dbReference type="Proteomes" id="UP000000450"/>
    </source>
</evidence>
<keyword evidence="1" id="KW-0732">Signal</keyword>
<feature type="signal peptide" evidence="1">
    <location>
        <begin position="1"/>
        <end position="24"/>
    </location>
</feature>
<name>A0A9J9Q5I0_ACIET</name>
<dbReference type="EMBL" id="CP001392">
    <property type="protein sequence ID" value="ACM31772.1"/>
    <property type="molecule type" value="Genomic_DNA"/>
</dbReference>
<evidence type="ECO:0000313" key="2">
    <source>
        <dbReference type="EMBL" id="ACM31772.1"/>
    </source>
</evidence>
<sequence>MTLAPAGARRLLTLAFAASMLALAACSPALNWRSVTLPDAGLALTLPCKPEYASRPVDLGTGAVPLAMVGCEADGATFAVSHMPLAEAAQAGAMLARWQAAVQAGMRASQPAAPVAFVPTRALAVPQSVRLQAQGQAPGGSAVTVDAVWFARLEGGQARLYHAAVYAPRRTTATAADTFFASLALQP</sequence>
<proteinExistence type="predicted"/>